<dbReference type="InterPro" id="IPR000436">
    <property type="entry name" value="Sushi_SCR_CCP_dom"/>
</dbReference>
<reference evidence="3" key="3">
    <citation type="journal article" date="2019" name="G3 (Bethesda)">
        <title>Hybrid Assembly of the Genome of the Entomopathogenic Nematode Steinernema carpocapsae Identifies the X-Chromosome.</title>
        <authorList>
            <person name="Serra L."/>
            <person name="Macchietto M."/>
            <person name="Macias-Munoz A."/>
            <person name="McGill C.J."/>
            <person name="Rodriguez I.M."/>
            <person name="Rodriguez B."/>
            <person name="Murad R."/>
            <person name="Mortazavi A."/>
        </authorList>
    </citation>
    <scope>NUCLEOTIDE SEQUENCE [LARGE SCALE GENOMIC DNA]</scope>
    <source>
        <strain evidence="3">ALL</strain>
    </source>
</reference>
<dbReference type="Pfam" id="PF00084">
    <property type="entry name" value="Sushi"/>
    <property type="match status" value="1"/>
</dbReference>
<dbReference type="STRING" id="34508.A0A4U8V327"/>
<dbReference type="CDD" id="cd00033">
    <property type="entry name" value="CCP"/>
    <property type="match status" value="1"/>
</dbReference>
<dbReference type="OrthoDB" id="10051774at2759"/>
<sequence length="144" mass="15841">MDLVVKSLANGQCKKSNKKCLCDAELSCLNPTSACNFLSGLINGFIRTFSDFVFGANAKYSCNDGFVLVGPSQQNWQENREWSETTPLIVARNQNAPTGATMELPSTATAKRFAARLWVTLTTDTSKERVRISLLLWSSGALRK</sequence>
<dbReference type="EMBL" id="AZBU02000001">
    <property type="protein sequence ID" value="TMS39764.1"/>
    <property type="molecule type" value="Genomic_DNA"/>
</dbReference>
<evidence type="ECO:0000256" key="1">
    <source>
        <dbReference type="ARBA" id="ARBA00023157"/>
    </source>
</evidence>
<gene>
    <name evidence="3" type="ORF">L596_006245</name>
</gene>
<dbReference type="Gene3D" id="2.10.70.10">
    <property type="entry name" value="Complement Module, domain 1"/>
    <property type="match status" value="1"/>
</dbReference>
<comment type="caution">
    <text evidence="3">The sequence shown here is derived from an EMBL/GenBank/DDBJ whole genome shotgun (WGS) entry which is preliminary data.</text>
</comment>
<proteinExistence type="predicted"/>
<keyword evidence="1" id="KW-1015">Disulfide bond</keyword>
<evidence type="ECO:0000313" key="3">
    <source>
        <dbReference type="EMBL" id="TMS39764.1"/>
    </source>
</evidence>
<name>A0A4U8V327_STECR</name>
<protein>
    <recommendedName>
        <fullName evidence="2">Sushi domain-containing protein</fullName>
    </recommendedName>
</protein>
<feature type="domain" description="Sushi" evidence="2">
    <location>
        <begin position="50"/>
        <end position="87"/>
    </location>
</feature>
<reference evidence="3" key="2">
    <citation type="journal article" date="2015" name="Genome Biol.">
        <title>Comparative genomics of Steinernema reveals deeply conserved gene regulatory networks.</title>
        <authorList>
            <person name="Dillman A.R."/>
            <person name="Macchietto M."/>
            <person name="Porter C.F."/>
            <person name="Rogers A."/>
            <person name="Williams B."/>
            <person name="Antoshechkin I."/>
            <person name="Lee M.M."/>
            <person name="Goodwin Z."/>
            <person name="Lu X."/>
            <person name="Lewis E.E."/>
            <person name="Goodrich-Blair H."/>
            <person name="Stock S.P."/>
            <person name="Adams B.J."/>
            <person name="Sternberg P.W."/>
            <person name="Mortazavi A."/>
        </authorList>
    </citation>
    <scope>NUCLEOTIDE SEQUENCE [LARGE SCALE GENOMIC DNA]</scope>
    <source>
        <strain evidence="3">ALL</strain>
    </source>
</reference>
<dbReference type="SUPFAM" id="SSF57535">
    <property type="entry name" value="Complement control module/SCR domain"/>
    <property type="match status" value="1"/>
</dbReference>
<evidence type="ECO:0000259" key="2">
    <source>
        <dbReference type="Pfam" id="PF00084"/>
    </source>
</evidence>
<dbReference type="InterPro" id="IPR035976">
    <property type="entry name" value="Sushi/SCR/CCP_sf"/>
</dbReference>
<organism evidence="3">
    <name type="scientific">Steinernema carpocapsae</name>
    <name type="common">Entomopathogenic nematode</name>
    <dbReference type="NCBI Taxonomy" id="34508"/>
    <lineage>
        <taxon>Eukaryota</taxon>
        <taxon>Metazoa</taxon>
        <taxon>Ecdysozoa</taxon>
        <taxon>Nematoda</taxon>
        <taxon>Chromadorea</taxon>
        <taxon>Rhabditida</taxon>
        <taxon>Tylenchina</taxon>
        <taxon>Panagrolaimomorpha</taxon>
        <taxon>Strongyloidoidea</taxon>
        <taxon>Steinernematidae</taxon>
        <taxon>Steinernema</taxon>
    </lineage>
</organism>
<accession>A0A4U8V327</accession>
<dbReference type="AlphaFoldDB" id="A0A4U8V327"/>
<reference evidence="3" key="1">
    <citation type="submission" date="2013-11" db="EMBL/GenBank/DDBJ databases">
        <authorList>
            <person name="Sternberg P."/>
            <person name="Dillman A."/>
            <person name="Macchietto M."/>
        </authorList>
    </citation>
    <scope>NUCLEOTIDE SEQUENCE</scope>
    <source>
        <strain evidence="3">ALL</strain>
    </source>
</reference>